<feature type="region of interest" description="Disordered" evidence="1">
    <location>
        <begin position="361"/>
        <end position="413"/>
    </location>
</feature>
<keyword evidence="2" id="KW-0732">Signal</keyword>
<feature type="compositionally biased region" description="Basic residues" evidence="1">
    <location>
        <begin position="573"/>
        <end position="582"/>
    </location>
</feature>
<feature type="signal peptide" evidence="2">
    <location>
        <begin position="1"/>
        <end position="21"/>
    </location>
</feature>
<dbReference type="OrthoDB" id="2564267at2759"/>
<evidence type="ECO:0000256" key="1">
    <source>
        <dbReference type="SAM" id="MobiDB-lite"/>
    </source>
</evidence>
<accession>A0A0C9Y8Z6</accession>
<dbReference type="Proteomes" id="UP000054477">
    <property type="component" value="Unassembled WGS sequence"/>
</dbReference>
<feature type="compositionally biased region" description="Polar residues" evidence="1">
    <location>
        <begin position="361"/>
        <end position="371"/>
    </location>
</feature>
<feature type="compositionally biased region" description="Polar residues" evidence="1">
    <location>
        <begin position="479"/>
        <end position="498"/>
    </location>
</feature>
<feature type="region of interest" description="Disordered" evidence="1">
    <location>
        <begin position="471"/>
        <end position="498"/>
    </location>
</feature>
<feature type="compositionally biased region" description="Low complexity" evidence="1">
    <location>
        <begin position="390"/>
        <end position="402"/>
    </location>
</feature>
<dbReference type="AlphaFoldDB" id="A0A0C9Y8Z6"/>
<dbReference type="EMBL" id="KN838551">
    <property type="protein sequence ID" value="KIK06722.1"/>
    <property type="molecule type" value="Genomic_DNA"/>
</dbReference>
<feature type="compositionally biased region" description="Low complexity" evidence="1">
    <location>
        <begin position="230"/>
        <end position="240"/>
    </location>
</feature>
<feature type="compositionally biased region" description="Basic and acidic residues" evidence="1">
    <location>
        <begin position="556"/>
        <end position="572"/>
    </location>
</feature>
<name>A0A0C9Y8Z6_9AGAR</name>
<reference evidence="3 4" key="1">
    <citation type="submission" date="2014-04" db="EMBL/GenBank/DDBJ databases">
        <authorList>
            <consortium name="DOE Joint Genome Institute"/>
            <person name="Kuo A."/>
            <person name="Kohler A."/>
            <person name="Nagy L.G."/>
            <person name="Floudas D."/>
            <person name="Copeland A."/>
            <person name="Barry K.W."/>
            <person name="Cichocki N."/>
            <person name="Veneault-Fourrey C."/>
            <person name="LaButti K."/>
            <person name="Lindquist E.A."/>
            <person name="Lipzen A."/>
            <person name="Lundell T."/>
            <person name="Morin E."/>
            <person name="Murat C."/>
            <person name="Sun H."/>
            <person name="Tunlid A."/>
            <person name="Henrissat B."/>
            <person name="Grigoriev I.V."/>
            <person name="Hibbett D.S."/>
            <person name="Martin F."/>
            <person name="Nordberg H.P."/>
            <person name="Cantor M.N."/>
            <person name="Hua S.X."/>
        </authorList>
    </citation>
    <scope>NUCLEOTIDE SEQUENCE [LARGE SCALE GENOMIC DNA]</scope>
    <source>
        <strain evidence="3 4">LaAM-08-1</strain>
    </source>
</reference>
<feature type="region of interest" description="Disordered" evidence="1">
    <location>
        <begin position="216"/>
        <end position="267"/>
    </location>
</feature>
<gene>
    <name evidence="3" type="ORF">K443DRAFT_88792</name>
</gene>
<dbReference type="STRING" id="1095629.A0A0C9Y8Z6"/>
<feature type="chain" id="PRO_5002217366" evidence="2">
    <location>
        <begin position="22"/>
        <end position="864"/>
    </location>
</feature>
<organism evidence="3 4">
    <name type="scientific">Laccaria amethystina LaAM-08-1</name>
    <dbReference type="NCBI Taxonomy" id="1095629"/>
    <lineage>
        <taxon>Eukaryota</taxon>
        <taxon>Fungi</taxon>
        <taxon>Dikarya</taxon>
        <taxon>Basidiomycota</taxon>
        <taxon>Agaricomycotina</taxon>
        <taxon>Agaricomycetes</taxon>
        <taxon>Agaricomycetidae</taxon>
        <taxon>Agaricales</taxon>
        <taxon>Agaricineae</taxon>
        <taxon>Hydnangiaceae</taxon>
        <taxon>Laccaria</taxon>
    </lineage>
</organism>
<feature type="compositionally biased region" description="Polar residues" evidence="1">
    <location>
        <begin position="148"/>
        <end position="164"/>
    </location>
</feature>
<evidence type="ECO:0000313" key="3">
    <source>
        <dbReference type="EMBL" id="KIK06722.1"/>
    </source>
</evidence>
<proteinExistence type="predicted"/>
<dbReference type="HOGENOM" id="CLU_014992_0_0_1"/>
<sequence length="864" mass="95792">MPAAFSRLQLAAALLVYVAEYDNDPDDPHAPRRLAKESAIFAHLRKNPAARPHLASRKSDYLVSETGSIAKKESISNTRRSRTSRTSDGILRNPFGADDYSEYDEERRDEGAELEVDLASWGLDAFIPKDKSKSKGKAKQPIPPAIISVQSHKPSTNHDSTTSPRRALGASRSLSVGGNLDYFGRDAEPPTRMPSSLVDEHRRRSFSTPIELAGMQSSSISYSPQRRRAASQSSISALQPPSIPFPSAVDSSMPFDSRPFLDEPAEDKEYSSRRRVVSYGTLETVLRSDNPFELGLPSRMSRFDPKAAAHTRTMSNATMGSRMLLDNDGLSVSSGDPEHDRPYSTMELLRPKVLVMPSPLQPISMNTPQDNNRARDGFELSTDGPPLPPGARSSRGSSSLSAFEAPPIASNSFTPNPIADLSLSQKTFRDIPPRGRVLKAITSSWVFTGDQRPSMMARNLQRASTLIDPASLQARPANQRLSSYGSQEPKQAVGNRNSVNIKPLLNFEDGSKALRPSTSANRNIGTRSVFGVDTLWEREMAKLHEIQALEKIESEQQIRREEEEAKKKAEKEHKRKRKRKGKGGNDAPGNEKEQSDAEPRSVILPLLPDIRQVVRKTSPRPSDNESTSESDDVAQIAGRNMQGASVGWHAGSSDEEDNKICRTTGTGPRYPHHARKASDPQPRDSEEDEPLATTLRRTTRFRPPHERTSDDEDEPLVSVLRKTKSTNLPSMDINFDGPPSNARAGVGDEDDQPLGLRASRLVGSSGADDDDRPLAYHPEQQRRTQYQMLAHHQQQQQQQMMHAQLQNSLFFNPSMMGSGFFVSPMMNPMALMQPPVPIPSPPPIHDEAKLVRVDRWRRDVTVEE</sequence>
<reference evidence="4" key="2">
    <citation type="submission" date="2015-01" db="EMBL/GenBank/DDBJ databases">
        <title>Evolutionary Origins and Diversification of the Mycorrhizal Mutualists.</title>
        <authorList>
            <consortium name="DOE Joint Genome Institute"/>
            <consortium name="Mycorrhizal Genomics Consortium"/>
            <person name="Kohler A."/>
            <person name="Kuo A."/>
            <person name="Nagy L.G."/>
            <person name="Floudas D."/>
            <person name="Copeland A."/>
            <person name="Barry K.W."/>
            <person name="Cichocki N."/>
            <person name="Veneault-Fourrey C."/>
            <person name="LaButti K."/>
            <person name="Lindquist E.A."/>
            <person name="Lipzen A."/>
            <person name="Lundell T."/>
            <person name="Morin E."/>
            <person name="Murat C."/>
            <person name="Riley R."/>
            <person name="Ohm R."/>
            <person name="Sun H."/>
            <person name="Tunlid A."/>
            <person name="Henrissat B."/>
            <person name="Grigoriev I.V."/>
            <person name="Hibbett D.S."/>
            <person name="Martin F."/>
        </authorList>
    </citation>
    <scope>NUCLEOTIDE SEQUENCE [LARGE SCALE GENOMIC DNA]</scope>
    <source>
        <strain evidence="4">LaAM-08-1</strain>
    </source>
</reference>
<evidence type="ECO:0000313" key="4">
    <source>
        <dbReference type="Proteomes" id="UP000054477"/>
    </source>
</evidence>
<feature type="compositionally biased region" description="Basic and acidic residues" evidence="1">
    <location>
        <begin position="589"/>
        <end position="599"/>
    </location>
</feature>
<feature type="region of interest" description="Disordered" evidence="1">
    <location>
        <begin position="129"/>
        <end position="202"/>
    </location>
</feature>
<feature type="region of interest" description="Disordered" evidence="1">
    <location>
        <begin position="73"/>
        <end position="108"/>
    </location>
</feature>
<protein>
    <submittedName>
        <fullName evidence="3">Uncharacterized protein</fullName>
    </submittedName>
</protein>
<evidence type="ECO:0000256" key="2">
    <source>
        <dbReference type="SAM" id="SignalP"/>
    </source>
</evidence>
<feature type="region of interest" description="Disordered" evidence="1">
    <location>
        <begin position="556"/>
        <end position="754"/>
    </location>
</feature>
<keyword evidence="4" id="KW-1185">Reference proteome</keyword>